<feature type="binding site" evidence="11">
    <location>
        <position position="59"/>
    </location>
    <ligand>
        <name>S-adenosyl-L-methionine</name>
        <dbReference type="ChEBI" id="CHEBI:59789"/>
    </ligand>
</feature>
<evidence type="ECO:0000256" key="12">
    <source>
        <dbReference type="PIRSR" id="PIRSR005461-1"/>
    </source>
</evidence>
<keyword evidence="11" id="KW-0963">Cytoplasm</keyword>
<dbReference type="OrthoDB" id="9790080at2"/>
<reference evidence="14 15" key="1">
    <citation type="journal article" date="2012" name="MBio">
        <title>Insight into the transmission biology and species-specific functional capabilities of tsetse (Diptera: glossinidae) obligate symbiont wigglesworthia.</title>
        <authorList>
            <person name="Rio R.V."/>
            <person name="Symula R.E."/>
            <person name="Wang J."/>
            <person name="Lohs C."/>
            <person name="Wu Y.N."/>
            <person name="Snyder A.K."/>
            <person name="Bjornson R.D."/>
            <person name="Oshima K."/>
            <person name="Biehl B.S."/>
            <person name="Perna N.T."/>
            <person name="Hattori M."/>
            <person name="Aksoy S."/>
        </authorList>
    </citation>
    <scope>NUCLEOTIDE SEQUENCE [LARGE SCALE GENOMIC DNA]</scope>
    <source>
        <strain evidence="14">WGM</strain>
    </source>
</reference>
<dbReference type="PANTHER" id="PTHR10920">
    <property type="entry name" value="RIBOSOMAL RNA METHYLTRANSFERASE"/>
    <property type="match status" value="1"/>
</dbReference>
<comment type="catalytic activity">
    <reaction evidence="10 11">
        <text>uridine(2552) in 23S rRNA + S-adenosyl-L-methionine = 2'-O-methyluridine(2552) in 23S rRNA + S-adenosyl-L-homocysteine + H(+)</text>
        <dbReference type="Rhea" id="RHEA:42720"/>
        <dbReference type="Rhea" id="RHEA-COMP:10202"/>
        <dbReference type="Rhea" id="RHEA-COMP:10203"/>
        <dbReference type="ChEBI" id="CHEBI:15378"/>
        <dbReference type="ChEBI" id="CHEBI:57856"/>
        <dbReference type="ChEBI" id="CHEBI:59789"/>
        <dbReference type="ChEBI" id="CHEBI:65315"/>
        <dbReference type="ChEBI" id="CHEBI:74478"/>
        <dbReference type="EC" id="2.1.1.166"/>
    </reaction>
</comment>
<dbReference type="Gene3D" id="3.40.50.150">
    <property type="entry name" value="Vaccinia Virus protein VP39"/>
    <property type="match status" value="1"/>
</dbReference>
<evidence type="ECO:0000256" key="4">
    <source>
        <dbReference type="ARBA" id="ARBA00022691"/>
    </source>
</evidence>
<dbReference type="PIRSF" id="PIRSF005461">
    <property type="entry name" value="23S_rRNA_mtase"/>
    <property type="match status" value="1"/>
</dbReference>
<dbReference type="PANTHER" id="PTHR10920:SF18">
    <property type="entry name" value="RRNA METHYLTRANSFERASE 2, MITOCHONDRIAL"/>
    <property type="match status" value="1"/>
</dbReference>
<dbReference type="InterPro" id="IPR015507">
    <property type="entry name" value="rRNA-MeTfrase_E"/>
</dbReference>
<dbReference type="AlphaFoldDB" id="H6Q585"/>
<comment type="function">
    <text evidence="5 11">Specifically methylates the uridine in position 2552 of 23S rRNA at the 2'-O position of the ribose in the fully assembled 50S ribosomal subunit.</text>
</comment>
<feature type="binding site" evidence="11">
    <location>
        <position position="118"/>
    </location>
    <ligand>
        <name>S-adenosyl-L-methionine</name>
        <dbReference type="ChEBI" id="CHEBI:59789"/>
    </ligand>
</feature>
<evidence type="ECO:0000313" key="15">
    <source>
        <dbReference type="Proteomes" id="UP000009061"/>
    </source>
</evidence>
<evidence type="ECO:0000256" key="10">
    <source>
        <dbReference type="ARBA" id="ARBA00048970"/>
    </source>
</evidence>
<evidence type="ECO:0000256" key="6">
    <source>
        <dbReference type="ARBA" id="ARBA00038861"/>
    </source>
</evidence>
<dbReference type="InterPro" id="IPR002877">
    <property type="entry name" value="RNA_MeTrfase_FtsJ_dom"/>
</dbReference>
<keyword evidence="4 11" id="KW-0949">S-adenosyl-L-methionine</keyword>
<evidence type="ECO:0000256" key="8">
    <source>
        <dbReference type="ARBA" id="ARBA00041995"/>
    </source>
</evidence>
<dbReference type="RefSeq" id="WP_014354307.1">
    <property type="nucleotide sequence ID" value="NC_016893.1"/>
</dbReference>
<dbReference type="SUPFAM" id="SSF53335">
    <property type="entry name" value="S-adenosyl-L-methionine-dependent methyltransferases"/>
    <property type="match status" value="1"/>
</dbReference>
<evidence type="ECO:0000256" key="9">
    <source>
        <dbReference type="ARBA" id="ARBA00042745"/>
    </source>
</evidence>
<feature type="active site" description="Proton acceptor" evidence="11 12">
    <location>
        <position position="158"/>
    </location>
</feature>
<proteinExistence type="inferred from homology"/>
<dbReference type="GO" id="GO:0005737">
    <property type="term" value="C:cytoplasm"/>
    <property type="evidence" value="ECO:0007669"/>
    <property type="project" value="UniProtKB-SubCell"/>
</dbReference>
<dbReference type="EC" id="2.1.1.166" evidence="6 11"/>
<dbReference type="GO" id="GO:0008650">
    <property type="term" value="F:rRNA (uridine-2'-O-)-methyltransferase activity"/>
    <property type="evidence" value="ECO:0007669"/>
    <property type="project" value="UniProtKB-UniRule"/>
</dbReference>
<sequence>MYYTCSNTWLSRHFSDKFVKESKRFGYRSRAWFKLDEMQKANNIITSGMTVLDLGSSPGGWSQYASQKVNNLGHVISCDIKPMLEVSKVSFILGDAFKKDVLKKICKIKNKVDVILCDIAPNITGITEIDHPKCISINYKALNLCKYILLKNGKFIIKSFNGSEFKRYYTAIKKLFKKTKIFKPVASRLNSQEIYIIAIGYKV</sequence>
<evidence type="ECO:0000256" key="3">
    <source>
        <dbReference type="ARBA" id="ARBA00022679"/>
    </source>
</evidence>
<feature type="binding site" evidence="11">
    <location>
        <position position="79"/>
    </location>
    <ligand>
        <name>S-adenosyl-L-methionine</name>
        <dbReference type="ChEBI" id="CHEBI:59789"/>
    </ligand>
</feature>
<evidence type="ECO:0000313" key="14">
    <source>
        <dbReference type="EMBL" id="AFA41368.1"/>
    </source>
</evidence>
<keyword evidence="1 11" id="KW-0698">rRNA processing</keyword>
<keyword evidence="3 11" id="KW-0808">Transferase</keyword>
<evidence type="ECO:0000256" key="1">
    <source>
        <dbReference type="ARBA" id="ARBA00022552"/>
    </source>
</evidence>
<feature type="binding site" evidence="11">
    <location>
        <position position="95"/>
    </location>
    <ligand>
        <name>S-adenosyl-L-methionine</name>
        <dbReference type="ChEBI" id="CHEBI:59789"/>
    </ligand>
</feature>
<organism evidence="14 15">
    <name type="scientific">Wigglesworthia glossinidia endosymbiont of Glossina morsitans morsitans</name>
    <name type="common">Yale colony</name>
    <dbReference type="NCBI Taxonomy" id="1142511"/>
    <lineage>
        <taxon>Bacteria</taxon>
        <taxon>Pseudomonadati</taxon>
        <taxon>Pseudomonadota</taxon>
        <taxon>Gammaproteobacteria</taxon>
        <taxon>Enterobacterales</taxon>
        <taxon>Erwiniaceae</taxon>
        <taxon>Wigglesworthia</taxon>
    </lineage>
</organism>
<comment type="subcellular location">
    <subcellularLocation>
        <location evidence="11">Cytoplasm</location>
    </subcellularLocation>
</comment>
<feature type="binding site" evidence="11">
    <location>
        <position position="61"/>
    </location>
    <ligand>
        <name>S-adenosyl-L-methionine</name>
        <dbReference type="ChEBI" id="CHEBI:59789"/>
    </ligand>
</feature>
<dbReference type="InterPro" id="IPR029063">
    <property type="entry name" value="SAM-dependent_MTases_sf"/>
</dbReference>
<dbReference type="HAMAP" id="MF_01547">
    <property type="entry name" value="RNA_methyltr_E"/>
    <property type="match status" value="1"/>
</dbReference>
<evidence type="ECO:0000259" key="13">
    <source>
        <dbReference type="Pfam" id="PF01728"/>
    </source>
</evidence>
<dbReference type="KEGG" id="wgl:WIGMOR_0552"/>
<evidence type="ECO:0000256" key="11">
    <source>
        <dbReference type="HAMAP-Rule" id="MF_01547"/>
    </source>
</evidence>
<evidence type="ECO:0000256" key="5">
    <source>
        <dbReference type="ARBA" id="ARBA00037569"/>
    </source>
</evidence>
<gene>
    <name evidence="11" type="primary">rlmE</name>
    <name evidence="11 14" type="synonym">ftsJ</name>
    <name evidence="11 14" type="synonym">rrmJ</name>
    <name evidence="14" type="ORF">WIGMOR_0552</name>
</gene>
<evidence type="ECO:0000256" key="7">
    <source>
        <dbReference type="ARBA" id="ARBA00041129"/>
    </source>
</evidence>
<dbReference type="InterPro" id="IPR050082">
    <property type="entry name" value="RNA_methyltr_RlmE"/>
</dbReference>
<name>H6Q585_WIGGL</name>
<comment type="similarity">
    <text evidence="11">Belongs to the class I-like SAM-binding methyltransferase superfamily. RNA methyltransferase RlmE family.</text>
</comment>
<keyword evidence="2 11" id="KW-0489">Methyltransferase</keyword>
<dbReference type="Pfam" id="PF01728">
    <property type="entry name" value="FtsJ"/>
    <property type="match status" value="1"/>
</dbReference>
<accession>H6Q585</accession>
<keyword evidence="15" id="KW-1185">Reference proteome</keyword>
<dbReference type="HOGENOM" id="CLU_009422_4_4_6"/>
<dbReference type="Proteomes" id="UP000009061">
    <property type="component" value="Chromosome"/>
</dbReference>
<feature type="domain" description="Ribosomal RNA methyltransferase FtsJ" evidence="13">
    <location>
        <begin position="27"/>
        <end position="201"/>
    </location>
</feature>
<evidence type="ECO:0000256" key="2">
    <source>
        <dbReference type="ARBA" id="ARBA00022603"/>
    </source>
</evidence>
<dbReference type="EMBL" id="CP003315">
    <property type="protein sequence ID" value="AFA41368.1"/>
    <property type="molecule type" value="Genomic_DNA"/>
</dbReference>
<protein>
    <recommendedName>
        <fullName evidence="7 11">Ribosomal RNA large subunit methyltransferase E</fullName>
        <ecNumber evidence="6 11">2.1.1.166</ecNumber>
    </recommendedName>
    <alternativeName>
        <fullName evidence="9 11">23S rRNA Um2552 methyltransferase</fullName>
    </alternativeName>
    <alternativeName>
        <fullName evidence="8 11">rRNA (uridine-2'-O-)-methyltransferase</fullName>
    </alternativeName>
</protein>
<dbReference type="eggNOG" id="COG0293">
    <property type="taxonomic scope" value="Bacteria"/>
</dbReference>
<dbReference type="STRING" id="1142511.WIGMOR_0552"/>